<dbReference type="PANTHER" id="PTHR30620">
    <property type="entry name" value="PERIPLASMIC BETA-GLUCOSIDASE-RELATED"/>
    <property type="match status" value="1"/>
</dbReference>
<feature type="domain" description="Glycoside hydrolase family 3 C-terminal" evidence="10">
    <location>
        <begin position="701"/>
        <end position="803"/>
    </location>
</feature>
<protein>
    <recommendedName>
        <fullName evidence="3">beta-glucosidase</fullName>
        <ecNumber evidence="3">3.2.1.21</ecNumber>
    </recommendedName>
</protein>
<evidence type="ECO:0000256" key="6">
    <source>
        <dbReference type="ARBA" id="ARBA00023295"/>
    </source>
</evidence>
<dbReference type="OrthoDB" id="3187421at2"/>
<dbReference type="EMBL" id="RKHQ01000001">
    <property type="protein sequence ID" value="ROR96859.1"/>
    <property type="molecule type" value="Genomic_DNA"/>
</dbReference>
<evidence type="ECO:0000256" key="7">
    <source>
        <dbReference type="SAM" id="MobiDB-lite"/>
    </source>
</evidence>
<evidence type="ECO:0000256" key="5">
    <source>
        <dbReference type="ARBA" id="ARBA00022801"/>
    </source>
</evidence>
<comment type="catalytic activity">
    <reaction evidence="1">
        <text>Hydrolysis of terminal, non-reducing beta-D-glucosyl residues with release of beta-D-glucose.</text>
        <dbReference type="EC" id="3.2.1.21"/>
    </reaction>
</comment>
<dbReference type="GO" id="GO:0008422">
    <property type="term" value="F:beta-glucosidase activity"/>
    <property type="evidence" value="ECO:0007669"/>
    <property type="project" value="UniProtKB-EC"/>
</dbReference>
<keyword evidence="4 8" id="KW-0732">Signal</keyword>
<evidence type="ECO:0000256" key="3">
    <source>
        <dbReference type="ARBA" id="ARBA00012744"/>
    </source>
</evidence>
<feature type="chain" id="PRO_5038730101" description="beta-glucosidase" evidence="8">
    <location>
        <begin position="24"/>
        <end position="810"/>
    </location>
</feature>
<dbReference type="InterPro" id="IPR036962">
    <property type="entry name" value="Glyco_hydro_3_N_sf"/>
</dbReference>
<proteinExistence type="inferred from homology"/>
<feature type="domain" description="Glycoside hydrolase family 3 N-terminal" evidence="9">
    <location>
        <begin position="225"/>
        <end position="453"/>
    </location>
</feature>
<dbReference type="InterPro" id="IPR001764">
    <property type="entry name" value="Glyco_hydro_3_N"/>
</dbReference>
<dbReference type="Proteomes" id="UP000275356">
    <property type="component" value="Unassembled WGS sequence"/>
</dbReference>
<dbReference type="InterPro" id="IPR002772">
    <property type="entry name" value="Glyco_hydro_3_C"/>
</dbReference>
<sequence length="810" mass="86417">MTIRRSRVARPVLTGTALLGAVAMVLSGCTSTPNDGSTPSTSGGTADAGDGTSYSTEEISDGRTTFVRVTNPGDGATLSYSPDSGIELLDVADGELTYAFKDLNGNGELDTWEDWRVPAAERAAALVPSLSTEQIAGLMLFSSGENSPIDGLSDNQRDYLTTSHLRNVQNAGNNDVTANVTWVNQMQAFVETLASEDTPYVPVNFASNPRSDATNQVAYSQAENVSQWPSSLGMAATFDPELVREFGEMSSQELRAIGITTLLGPQIDLASDPRWSRVYGTFGEDTDLVTDMTAAFVESYQDDPDSTGPDAGWGTGSVNAMIKHFPGDGAGESGRESHYQTGKYAVFPGDSFDQHLQPFLGSLDSAAIMTSYSITLDGDGQPMFSSERGTAYVKDIIDILREEHGYEGVLVTDWAITSGGSGDPDSPYGTAWGVDELTQGERHFEILKAGMDMFGGNTAVGPVMEAYDFWETAHEAGELDVDARTRFEESGARILTMVIRTGLYEDPFLDLESSKAVLGSPDKIEAAANAQADSVVMLKNTGDAVSCAAPVDYSDATVYIPRTFDAGMSTWFSPAVPTEGPVVDLELAEQYFGTVVTDEAELDAEGNVISYTAPDLSDVDLVLVGMHSPNNGIYHTAPGYDTEAGHYYPISLQYRPYTADGDNVRRVSISGDLLPDGTRENRSYFGQTSRISNEGDLDSFDRAVAAVEATGKDIPVIAVVKATNPFIPAEFESRADALLVGFGVSDQALLDVATGQHQPAGRLPMAFPIDMDAVEGSFEDTPMDVAAFVDSQGNTYDLGFGLSCSGEQLS</sequence>
<keyword evidence="6" id="KW-0326">Glycosidase</keyword>
<keyword evidence="12" id="KW-1185">Reference proteome</keyword>
<organism evidence="11 12">
    <name type="scientific">Salana multivorans</name>
    <dbReference type="NCBI Taxonomy" id="120377"/>
    <lineage>
        <taxon>Bacteria</taxon>
        <taxon>Bacillati</taxon>
        <taxon>Actinomycetota</taxon>
        <taxon>Actinomycetes</taxon>
        <taxon>Micrococcales</taxon>
        <taxon>Beutenbergiaceae</taxon>
        <taxon>Salana</taxon>
    </lineage>
</organism>
<dbReference type="PANTHER" id="PTHR30620:SF16">
    <property type="entry name" value="LYSOSOMAL BETA GLUCOSIDASE"/>
    <property type="match status" value="1"/>
</dbReference>
<evidence type="ECO:0000256" key="2">
    <source>
        <dbReference type="ARBA" id="ARBA00005336"/>
    </source>
</evidence>
<dbReference type="InterPro" id="IPR036881">
    <property type="entry name" value="Glyco_hydro_3_C_sf"/>
</dbReference>
<dbReference type="Gene3D" id="3.40.50.1700">
    <property type="entry name" value="Glycoside hydrolase family 3 C-terminal domain"/>
    <property type="match status" value="1"/>
</dbReference>
<feature type="signal peptide" evidence="8">
    <location>
        <begin position="1"/>
        <end position="23"/>
    </location>
</feature>
<dbReference type="SUPFAM" id="SSF51445">
    <property type="entry name" value="(Trans)glycosidases"/>
    <property type="match status" value="1"/>
</dbReference>
<dbReference type="Pfam" id="PF00933">
    <property type="entry name" value="Glyco_hydro_3"/>
    <property type="match status" value="1"/>
</dbReference>
<name>A0A3N2DAP6_9MICO</name>
<evidence type="ECO:0000256" key="1">
    <source>
        <dbReference type="ARBA" id="ARBA00000448"/>
    </source>
</evidence>
<evidence type="ECO:0000256" key="4">
    <source>
        <dbReference type="ARBA" id="ARBA00022729"/>
    </source>
</evidence>
<feature type="compositionally biased region" description="Low complexity" evidence="7">
    <location>
        <begin position="40"/>
        <end position="53"/>
    </location>
</feature>
<accession>A0A3N2DAP6</accession>
<evidence type="ECO:0000259" key="9">
    <source>
        <dbReference type="Pfam" id="PF00933"/>
    </source>
</evidence>
<gene>
    <name evidence="11" type="ORF">EDD28_1451</name>
</gene>
<dbReference type="Gene3D" id="3.20.20.300">
    <property type="entry name" value="Glycoside hydrolase, family 3, N-terminal domain"/>
    <property type="match status" value="1"/>
</dbReference>
<feature type="region of interest" description="Disordered" evidence="7">
    <location>
        <begin position="31"/>
        <end position="62"/>
    </location>
</feature>
<dbReference type="InterPro" id="IPR017853">
    <property type="entry name" value="GH"/>
</dbReference>
<dbReference type="SUPFAM" id="SSF52279">
    <property type="entry name" value="Beta-D-glucan exohydrolase, C-terminal domain"/>
    <property type="match status" value="1"/>
</dbReference>
<keyword evidence="5" id="KW-0378">Hydrolase</keyword>
<comment type="similarity">
    <text evidence="2">Belongs to the glycosyl hydrolase 3 family.</text>
</comment>
<dbReference type="RefSeq" id="WP_123738980.1">
    <property type="nucleotide sequence ID" value="NZ_RKHQ01000001.1"/>
</dbReference>
<evidence type="ECO:0000313" key="11">
    <source>
        <dbReference type="EMBL" id="ROR96859.1"/>
    </source>
</evidence>
<dbReference type="PRINTS" id="PR00133">
    <property type="entry name" value="GLHYDRLASE3"/>
</dbReference>
<evidence type="ECO:0000259" key="10">
    <source>
        <dbReference type="Pfam" id="PF01915"/>
    </source>
</evidence>
<evidence type="ECO:0000256" key="8">
    <source>
        <dbReference type="SAM" id="SignalP"/>
    </source>
</evidence>
<comment type="caution">
    <text evidence="11">The sequence shown here is derived from an EMBL/GenBank/DDBJ whole genome shotgun (WGS) entry which is preliminary data.</text>
</comment>
<dbReference type="InterPro" id="IPR051915">
    <property type="entry name" value="Cellulose_Degrad_GH3"/>
</dbReference>
<dbReference type="GO" id="GO:0009251">
    <property type="term" value="P:glucan catabolic process"/>
    <property type="evidence" value="ECO:0007669"/>
    <property type="project" value="TreeGrafter"/>
</dbReference>
<dbReference type="PROSITE" id="PS51257">
    <property type="entry name" value="PROKAR_LIPOPROTEIN"/>
    <property type="match status" value="1"/>
</dbReference>
<evidence type="ECO:0000313" key="12">
    <source>
        <dbReference type="Proteomes" id="UP000275356"/>
    </source>
</evidence>
<dbReference type="Pfam" id="PF01915">
    <property type="entry name" value="Glyco_hydro_3_C"/>
    <property type="match status" value="1"/>
</dbReference>
<reference evidence="11 12" key="1">
    <citation type="submission" date="2018-11" db="EMBL/GenBank/DDBJ databases">
        <title>Sequencing the genomes of 1000 actinobacteria strains.</title>
        <authorList>
            <person name="Klenk H.-P."/>
        </authorList>
    </citation>
    <scope>NUCLEOTIDE SEQUENCE [LARGE SCALE GENOMIC DNA]</scope>
    <source>
        <strain evidence="11 12">DSM 13521</strain>
    </source>
</reference>
<dbReference type="AlphaFoldDB" id="A0A3N2DAP6"/>
<dbReference type="EC" id="3.2.1.21" evidence="3"/>